<evidence type="ECO:0008006" key="4">
    <source>
        <dbReference type="Google" id="ProtNLM"/>
    </source>
</evidence>
<dbReference type="AlphaFoldDB" id="A0AA39KW38"/>
<protein>
    <recommendedName>
        <fullName evidence="4">Protein phosphatase 1 regulatory subunit 15A/B C-terminal domain-containing protein</fullName>
    </recommendedName>
</protein>
<evidence type="ECO:0000313" key="2">
    <source>
        <dbReference type="EMBL" id="KAK0175945.1"/>
    </source>
</evidence>
<dbReference type="InterPro" id="IPR051254">
    <property type="entry name" value="PPP1R15"/>
</dbReference>
<dbReference type="Proteomes" id="UP001168990">
    <property type="component" value="Unassembled WGS sequence"/>
</dbReference>
<feature type="region of interest" description="Disordered" evidence="1">
    <location>
        <begin position="310"/>
        <end position="337"/>
    </location>
</feature>
<organism evidence="2 3">
    <name type="scientific">Microctonus aethiopoides</name>
    <dbReference type="NCBI Taxonomy" id="144406"/>
    <lineage>
        <taxon>Eukaryota</taxon>
        <taxon>Metazoa</taxon>
        <taxon>Ecdysozoa</taxon>
        <taxon>Arthropoda</taxon>
        <taxon>Hexapoda</taxon>
        <taxon>Insecta</taxon>
        <taxon>Pterygota</taxon>
        <taxon>Neoptera</taxon>
        <taxon>Endopterygota</taxon>
        <taxon>Hymenoptera</taxon>
        <taxon>Apocrita</taxon>
        <taxon>Ichneumonoidea</taxon>
        <taxon>Braconidae</taxon>
        <taxon>Euphorinae</taxon>
        <taxon>Microctonus</taxon>
    </lineage>
</organism>
<dbReference type="GO" id="GO:0019888">
    <property type="term" value="F:protein phosphatase regulator activity"/>
    <property type="evidence" value="ECO:0007669"/>
    <property type="project" value="TreeGrafter"/>
</dbReference>
<feature type="region of interest" description="Disordered" evidence="1">
    <location>
        <begin position="417"/>
        <end position="448"/>
    </location>
</feature>
<evidence type="ECO:0000256" key="1">
    <source>
        <dbReference type="SAM" id="MobiDB-lite"/>
    </source>
</evidence>
<dbReference type="EMBL" id="JAQQBS010000001">
    <property type="protein sequence ID" value="KAK0175945.1"/>
    <property type="molecule type" value="Genomic_DNA"/>
</dbReference>
<proteinExistence type="predicted"/>
<gene>
    <name evidence="2" type="ORF">PV328_000134</name>
</gene>
<dbReference type="GO" id="GO:0000164">
    <property type="term" value="C:protein phosphatase type 1 complex"/>
    <property type="evidence" value="ECO:0007669"/>
    <property type="project" value="TreeGrafter"/>
</dbReference>
<comment type="caution">
    <text evidence="2">The sequence shown here is derived from an EMBL/GenBank/DDBJ whole genome shotgun (WGS) entry which is preliminary data.</text>
</comment>
<reference evidence="2" key="1">
    <citation type="journal article" date="2023" name="bioRxiv">
        <title>Scaffold-level genome assemblies of two parasitoid biocontrol wasps reveal the parthenogenesis mechanism and an associated novel virus.</title>
        <authorList>
            <person name="Inwood S."/>
            <person name="Skelly J."/>
            <person name="Guhlin J."/>
            <person name="Harrop T."/>
            <person name="Goldson S."/>
            <person name="Dearden P."/>
        </authorList>
    </citation>
    <scope>NUCLEOTIDE SEQUENCE</scope>
    <source>
        <strain evidence="2">Irish</strain>
        <tissue evidence="2">Whole body</tissue>
    </source>
</reference>
<dbReference type="GO" id="GO:0005783">
    <property type="term" value="C:endoplasmic reticulum"/>
    <property type="evidence" value="ECO:0007669"/>
    <property type="project" value="TreeGrafter"/>
</dbReference>
<keyword evidence="3" id="KW-1185">Reference proteome</keyword>
<reference evidence="2" key="2">
    <citation type="submission" date="2023-03" db="EMBL/GenBank/DDBJ databases">
        <authorList>
            <person name="Inwood S.N."/>
            <person name="Skelly J.G."/>
            <person name="Guhlin J."/>
            <person name="Harrop T.W.R."/>
            <person name="Goldson S.G."/>
            <person name="Dearden P.K."/>
        </authorList>
    </citation>
    <scope>NUCLEOTIDE SEQUENCE</scope>
    <source>
        <strain evidence="2">Irish</strain>
        <tissue evidence="2">Whole body</tissue>
    </source>
</reference>
<feature type="compositionally biased region" description="Acidic residues" evidence="1">
    <location>
        <begin position="435"/>
        <end position="444"/>
    </location>
</feature>
<dbReference type="PANTHER" id="PTHR16489:SF12">
    <property type="entry name" value="GH11727P"/>
    <property type="match status" value="1"/>
</dbReference>
<feature type="compositionally biased region" description="Low complexity" evidence="1">
    <location>
        <begin position="310"/>
        <end position="333"/>
    </location>
</feature>
<dbReference type="GO" id="GO:0034976">
    <property type="term" value="P:response to endoplasmic reticulum stress"/>
    <property type="evidence" value="ECO:0007669"/>
    <property type="project" value="TreeGrafter"/>
</dbReference>
<name>A0AA39KW38_9HYME</name>
<accession>A0AA39KW38</accession>
<dbReference type="PANTHER" id="PTHR16489">
    <property type="entry name" value="GH11727P"/>
    <property type="match status" value="1"/>
</dbReference>
<sequence>MDKSQSKSLSLNLDLPDLFVKLSHLPVSNFTSSQQIFRDFDLKLPTKYTSQAEMDHFLSNDDARSEVTISKKNNNVFRSMMNAFGSFVNVVSKLPNYMTTINNPLSVTVVPNGGIISSEYILKNLTRKNEHLSTCMDSSTNILECVKNKTWMESVFDTNDDLEQSNLPNFISKSQMAIMKSIKLMNNIEHCNKIDDTCNPQNIPPSMGNFNNSLCPKINMSQITTEHFPQTKDNLSDEMETSTECDDLLNSKESMKRLFPKKIKKCNIIARHGKVQLKKPGISQLKHRKKRSKYNMYSNIQDDMNLWGNEEGNSSEMSSEDCVSSTSTSTIDNDSNHDNTIDKFQMIHSDYPSLICPSSQLNQSKSIEIMGKKVLESPLQSPKHDVSVKLGSSHSSDSSIDSEDSFSIVFQDKSESECNTDCDTESSCTESETDKSDESDESDDDFNHKVRFTSKPTIYKMIKWDFAYRAARKGPWEEAARDRERFNNRINCVGKILDPILLASHREKIYQNRLMDKTD</sequence>
<feature type="region of interest" description="Disordered" evidence="1">
    <location>
        <begin position="378"/>
        <end position="404"/>
    </location>
</feature>
<evidence type="ECO:0000313" key="3">
    <source>
        <dbReference type="Proteomes" id="UP001168990"/>
    </source>
</evidence>